<name>A0A508TPX4_9BRAD</name>
<evidence type="ECO:0000256" key="1">
    <source>
        <dbReference type="SAM" id="MobiDB-lite"/>
    </source>
</evidence>
<reference evidence="2" key="1">
    <citation type="submission" date="2019-02" db="EMBL/GenBank/DDBJ databases">
        <authorList>
            <person name="Pothier F.J."/>
        </authorList>
    </citation>
    <scope>NUCLEOTIDE SEQUENCE</scope>
    <source>
        <strain evidence="2">CI-1B</strain>
    </source>
</reference>
<protein>
    <submittedName>
        <fullName evidence="2">Uncharacterized protein</fullName>
    </submittedName>
</protein>
<proteinExistence type="predicted"/>
<comment type="caution">
    <text evidence="2">The sequence shown here is derived from an EMBL/GenBank/DDBJ whole genome shotgun (WGS) entry which is preliminary data.</text>
</comment>
<accession>A0A508TPX4</accession>
<organism evidence="2 3">
    <name type="scientific">Bradyrhizobium ivorense</name>
    <dbReference type="NCBI Taxonomy" id="2511166"/>
    <lineage>
        <taxon>Bacteria</taxon>
        <taxon>Pseudomonadati</taxon>
        <taxon>Pseudomonadota</taxon>
        <taxon>Alphaproteobacteria</taxon>
        <taxon>Hyphomicrobiales</taxon>
        <taxon>Nitrobacteraceae</taxon>
        <taxon>Bradyrhizobium</taxon>
    </lineage>
</organism>
<dbReference type="Proteomes" id="UP000328092">
    <property type="component" value="Unassembled WGS sequence"/>
</dbReference>
<evidence type="ECO:0000313" key="2">
    <source>
        <dbReference type="EMBL" id="VIO76439.1"/>
    </source>
</evidence>
<dbReference type="EMBL" id="CAADFC020000028">
    <property type="protein sequence ID" value="VIO76439.1"/>
    <property type="molecule type" value="Genomic_DNA"/>
</dbReference>
<gene>
    <name evidence="2" type="ORF">CI1B_64440</name>
</gene>
<dbReference type="AlphaFoldDB" id="A0A508TPX4"/>
<feature type="region of interest" description="Disordered" evidence="1">
    <location>
        <begin position="172"/>
        <end position="196"/>
    </location>
</feature>
<sequence length="196" mass="21042">MPVGRQPGLGPRSGTSEKKLRLHSWARLNRHDQVCWLARCPVEAGKSLTEQCPIFPAGPNLRSHCKTRPLPACPAAKSAGIRPACAAFGAVLACARCKPRASLYLGEHENDLENPEDRRSAGGHGNQHVRLRSAQVIDGVLPGSRSLLRRAAAGVDRRGGNDPRAAAAVQKIHRTVARERQRSRSAPDLPTGTGLP</sequence>
<keyword evidence="3" id="KW-1185">Reference proteome</keyword>
<evidence type="ECO:0000313" key="3">
    <source>
        <dbReference type="Proteomes" id="UP000328092"/>
    </source>
</evidence>